<dbReference type="Pfam" id="PF01987">
    <property type="entry name" value="AIM24"/>
    <property type="match status" value="1"/>
</dbReference>
<proteinExistence type="predicted"/>
<protein>
    <recommendedName>
        <fullName evidence="3">AIM24 family protein</fullName>
    </recommendedName>
</protein>
<dbReference type="OrthoDB" id="8707822at2"/>
<dbReference type="InterPro" id="IPR036983">
    <property type="entry name" value="AIM24_sf"/>
</dbReference>
<name>A0A518G1H5_9BACT</name>
<dbReference type="Gene3D" id="3.60.160.10">
    <property type="entry name" value="Mitochondrial biogenesis AIM24"/>
    <property type="match status" value="1"/>
</dbReference>
<reference evidence="1 2" key="1">
    <citation type="submission" date="2019-02" db="EMBL/GenBank/DDBJ databases">
        <title>Deep-cultivation of Planctomycetes and their phenomic and genomic characterization uncovers novel biology.</title>
        <authorList>
            <person name="Wiegand S."/>
            <person name="Jogler M."/>
            <person name="Boedeker C."/>
            <person name="Pinto D."/>
            <person name="Vollmers J."/>
            <person name="Rivas-Marin E."/>
            <person name="Kohn T."/>
            <person name="Peeters S.H."/>
            <person name="Heuer A."/>
            <person name="Rast P."/>
            <person name="Oberbeckmann S."/>
            <person name="Bunk B."/>
            <person name="Jeske O."/>
            <person name="Meyerdierks A."/>
            <person name="Storesund J.E."/>
            <person name="Kallscheuer N."/>
            <person name="Luecker S."/>
            <person name="Lage O.M."/>
            <person name="Pohl T."/>
            <person name="Merkel B.J."/>
            <person name="Hornburger P."/>
            <person name="Mueller R.-W."/>
            <person name="Bruemmer F."/>
            <person name="Labrenz M."/>
            <person name="Spormann A.M."/>
            <person name="Op den Camp H."/>
            <person name="Overmann J."/>
            <person name="Amann R."/>
            <person name="Jetten M.S.M."/>
            <person name="Mascher T."/>
            <person name="Medema M.H."/>
            <person name="Devos D.P."/>
            <person name="Kaster A.-K."/>
            <person name="Ovreas L."/>
            <person name="Rohde M."/>
            <person name="Galperin M.Y."/>
            <person name="Jogler C."/>
        </authorList>
    </citation>
    <scope>NUCLEOTIDE SEQUENCE [LARGE SCALE GENOMIC DNA]</scope>
    <source>
        <strain evidence="1 2">Q31a</strain>
    </source>
</reference>
<organism evidence="1 2">
    <name type="scientific">Aureliella helgolandensis</name>
    <dbReference type="NCBI Taxonomy" id="2527968"/>
    <lineage>
        <taxon>Bacteria</taxon>
        <taxon>Pseudomonadati</taxon>
        <taxon>Planctomycetota</taxon>
        <taxon>Planctomycetia</taxon>
        <taxon>Pirellulales</taxon>
        <taxon>Pirellulaceae</taxon>
        <taxon>Aureliella</taxon>
    </lineage>
</organism>
<dbReference type="SUPFAM" id="SSF51219">
    <property type="entry name" value="TRAP-like"/>
    <property type="match status" value="1"/>
</dbReference>
<sequence length="232" mass="25402">MGRFTIEEFIQSTAQDDSAREYFQLESDRMLEVNLDGMVWMKAGAMVAYVGKMKFTREGLLDQGLGSLLKRSVTGEGARLTKAEGAGRLYLADSGKTIQILRLEGDSIYVNGSDLLAFEPTVEWEIKMMKKLAAVVSGGFFNVRLSGTGLIAITSHFEPITLRVRPGQPVRTDPNATIAWSGNLQPEFKTDVSLKSFFGRGSGESIQMEFNGEGFVVVQPFEEVAMNHSAGG</sequence>
<dbReference type="KEGG" id="ahel:Q31a_07420"/>
<dbReference type="RefSeq" id="WP_145074033.1">
    <property type="nucleotide sequence ID" value="NZ_CP036298.1"/>
</dbReference>
<dbReference type="Proteomes" id="UP000318017">
    <property type="component" value="Chromosome"/>
</dbReference>
<evidence type="ECO:0008006" key="3">
    <source>
        <dbReference type="Google" id="ProtNLM"/>
    </source>
</evidence>
<accession>A0A518G1H5</accession>
<evidence type="ECO:0000313" key="2">
    <source>
        <dbReference type="Proteomes" id="UP000318017"/>
    </source>
</evidence>
<dbReference type="PANTHER" id="PTHR38074:SF1">
    <property type="entry name" value="ALTERED INHERITANCE OF MITOCHONDRIA PROTEIN 24, MITOCHONDRIAL"/>
    <property type="match status" value="1"/>
</dbReference>
<keyword evidence="2" id="KW-1185">Reference proteome</keyword>
<dbReference type="PANTHER" id="PTHR38074">
    <property type="entry name" value="ALTERED INHERITANCE OF MITOCHONDRIA PROTEIN 24, MITOCHONDRIAL"/>
    <property type="match status" value="1"/>
</dbReference>
<dbReference type="InterPro" id="IPR016031">
    <property type="entry name" value="Trp_RNA-bd_attenuator-like_dom"/>
</dbReference>
<dbReference type="InterPro" id="IPR002838">
    <property type="entry name" value="AIM24"/>
</dbReference>
<dbReference type="AlphaFoldDB" id="A0A518G1H5"/>
<dbReference type="EMBL" id="CP036298">
    <property type="protein sequence ID" value="QDV22457.1"/>
    <property type="molecule type" value="Genomic_DNA"/>
</dbReference>
<evidence type="ECO:0000313" key="1">
    <source>
        <dbReference type="EMBL" id="QDV22457.1"/>
    </source>
</evidence>
<gene>
    <name evidence="1" type="ORF">Q31a_07420</name>
</gene>